<keyword evidence="4 6" id="KW-1133">Transmembrane helix</keyword>
<evidence type="ECO:0000313" key="9">
    <source>
        <dbReference type="Proteomes" id="UP001209540"/>
    </source>
</evidence>
<evidence type="ECO:0000256" key="5">
    <source>
        <dbReference type="ARBA" id="ARBA00023136"/>
    </source>
</evidence>
<protein>
    <submittedName>
        <fullName evidence="8">Major facilitator superfamily domain-containing protein</fullName>
    </submittedName>
</protein>
<feature type="transmembrane region" description="Helical" evidence="6">
    <location>
        <begin position="217"/>
        <end position="237"/>
    </location>
</feature>
<evidence type="ECO:0000256" key="4">
    <source>
        <dbReference type="ARBA" id="ARBA00022989"/>
    </source>
</evidence>
<proteinExistence type="predicted"/>
<dbReference type="Pfam" id="PF07690">
    <property type="entry name" value="MFS_1"/>
    <property type="match status" value="1"/>
</dbReference>
<feature type="transmembrane region" description="Helical" evidence="6">
    <location>
        <begin position="153"/>
        <end position="174"/>
    </location>
</feature>
<evidence type="ECO:0000259" key="7">
    <source>
        <dbReference type="PROSITE" id="PS50850"/>
    </source>
</evidence>
<feature type="transmembrane region" description="Helical" evidence="6">
    <location>
        <begin position="275"/>
        <end position="298"/>
    </location>
</feature>
<keyword evidence="9" id="KW-1185">Reference proteome</keyword>
<dbReference type="Proteomes" id="UP001209540">
    <property type="component" value="Unassembled WGS sequence"/>
</dbReference>
<dbReference type="GO" id="GO:0022857">
    <property type="term" value="F:transmembrane transporter activity"/>
    <property type="evidence" value="ECO:0007669"/>
    <property type="project" value="InterPro"/>
</dbReference>
<evidence type="ECO:0000256" key="1">
    <source>
        <dbReference type="ARBA" id="ARBA00004141"/>
    </source>
</evidence>
<dbReference type="GO" id="GO:0005886">
    <property type="term" value="C:plasma membrane"/>
    <property type="evidence" value="ECO:0007669"/>
    <property type="project" value="TreeGrafter"/>
</dbReference>
<gene>
    <name evidence="8" type="ORF">BDA99DRAFT_603020</name>
</gene>
<organism evidence="8 9">
    <name type="scientific">Phascolomyces articulosus</name>
    <dbReference type="NCBI Taxonomy" id="60185"/>
    <lineage>
        <taxon>Eukaryota</taxon>
        <taxon>Fungi</taxon>
        <taxon>Fungi incertae sedis</taxon>
        <taxon>Mucoromycota</taxon>
        <taxon>Mucoromycotina</taxon>
        <taxon>Mucoromycetes</taxon>
        <taxon>Mucorales</taxon>
        <taxon>Lichtheimiaceae</taxon>
        <taxon>Phascolomyces</taxon>
    </lineage>
</organism>
<keyword evidence="5 6" id="KW-0472">Membrane</keyword>
<dbReference type="Gene3D" id="1.20.1250.20">
    <property type="entry name" value="MFS general substrate transporter like domains"/>
    <property type="match status" value="1"/>
</dbReference>
<reference evidence="8" key="1">
    <citation type="journal article" date="2022" name="IScience">
        <title>Evolution of zygomycete secretomes and the origins of terrestrial fungal ecologies.</title>
        <authorList>
            <person name="Chang Y."/>
            <person name="Wang Y."/>
            <person name="Mondo S."/>
            <person name="Ahrendt S."/>
            <person name="Andreopoulos W."/>
            <person name="Barry K."/>
            <person name="Beard J."/>
            <person name="Benny G.L."/>
            <person name="Blankenship S."/>
            <person name="Bonito G."/>
            <person name="Cuomo C."/>
            <person name="Desiro A."/>
            <person name="Gervers K.A."/>
            <person name="Hundley H."/>
            <person name="Kuo A."/>
            <person name="LaButti K."/>
            <person name="Lang B.F."/>
            <person name="Lipzen A."/>
            <person name="O'Donnell K."/>
            <person name="Pangilinan J."/>
            <person name="Reynolds N."/>
            <person name="Sandor L."/>
            <person name="Smith M.E."/>
            <person name="Tsang A."/>
            <person name="Grigoriev I.V."/>
            <person name="Stajich J.E."/>
            <person name="Spatafora J.W."/>
        </authorList>
    </citation>
    <scope>NUCLEOTIDE SEQUENCE</scope>
    <source>
        <strain evidence="8">RSA 2281</strain>
    </source>
</reference>
<dbReference type="PROSITE" id="PS50850">
    <property type="entry name" value="MFS"/>
    <property type="match status" value="1"/>
</dbReference>
<dbReference type="EMBL" id="JAIXMP010000007">
    <property type="protein sequence ID" value="KAI9270780.1"/>
    <property type="molecule type" value="Genomic_DNA"/>
</dbReference>
<feature type="transmembrane region" description="Helical" evidence="6">
    <location>
        <begin position="60"/>
        <end position="84"/>
    </location>
</feature>
<evidence type="ECO:0000256" key="3">
    <source>
        <dbReference type="ARBA" id="ARBA00022692"/>
    </source>
</evidence>
<dbReference type="InterPro" id="IPR036259">
    <property type="entry name" value="MFS_trans_sf"/>
</dbReference>
<dbReference type="InterPro" id="IPR020846">
    <property type="entry name" value="MFS_dom"/>
</dbReference>
<evidence type="ECO:0000256" key="2">
    <source>
        <dbReference type="ARBA" id="ARBA00022448"/>
    </source>
</evidence>
<name>A0AAD5PH42_9FUNG</name>
<sequence>MFKQGDLKINFSKAAKADIDEDVSNNNSVLANSRENTLHLSEDLVNDIGNDGSFLQSKKYIVFSIAVLSQILNQSSASGLYPILPVIQEELNTTVTLANATVAVYAIMIGILSSVWASYADRLGRRRVFISSNTFLVLGNIGSALSVNIGMLLGFRITCAIGAAASNALGAGMINDVFRDHQKGKALSWFNTVSLYSISGSPLICGSIVQYLGWRSVFWSLFISYCVLWIIIVLLLPETNACALQKKRQNMEKNREQAPQTRKNRIINPFASLKLLAFPNMLIVCLYLGFIGFTHRAMGVSFTWVYNSQYQFTTTMVGLFYLSGLPGSTIGAFIGGMISDRVYMTRVERAKESGEQIYPEMRLSLPGMFVVSITLVIPYVTYGWCVEKNLHFSIGIFCLTFVSLGLSLAGCLLTVYAIQSFPNHSSSAQACMQTVKCAFFAAGSLWGTNLENIAGSGIFYTVLGGILLITSPFIIYIQRNYKKWQEKRDAMN</sequence>
<reference evidence="8" key="2">
    <citation type="submission" date="2023-02" db="EMBL/GenBank/DDBJ databases">
        <authorList>
            <consortium name="DOE Joint Genome Institute"/>
            <person name="Mondo S.J."/>
            <person name="Chang Y."/>
            <person name="Wang Y."/>
            <person name="Ahrendt S."/>
            <person name="Andreopoulos W."/>
            <person name="Barry K."/>
            <person name="Beard J."/>
            <person name="Benny G.L."/>
            <person name="Blankenship S."/>
            <person name="Bonito G."/>
            <person name="Cuomo C."/>
            <person name="Desiro A."/>
            <person name="Gervers K.A."/>
            <person name="Hundley H."/>
            <person name="Kuo A."/>
            <person name="LaButti K."/>
            <person name="Lang B.F."/>
            <person name="Lipzen A."/>
            <person name="O'Donnell K."/>
            <person name="Pangilinan J."/>
            <person name="Reynolds N."/>
            <person name="Sandor L."/>
            <person name="Smith M.W."/>
            <person name="Tsang A."/>
            <person name="Grigoriev I.V."/>
            <person name="Stajich J.E."/>
            <person name="Spatafora J.W."/>
        </authorList>
    </citation>
    <scope>NUCLEOTIDE SEQUENCE</scope>
    <source>
        <strain evidence="8">RSA 2281</strain>
    </source>
</reference>
<evidence type="ECO:0000313" key="8">
    <source>
        <dbReference type="EMBL" id="KAI9270780.1"/>
    </source>
</evidence>
<dbReference type="SUPFAM" id="SSF103473">
    <property type="entry name" value="MFS general substrate transporter"/>
    <property type="match status" value="1"/>
</dbReference>
<accession>A0AAD5PH42</accession>
<feature type="transmembrane region" description="Helical" evidence="6">
    <location>
        <begin position="96"/>
        <end position="116"/>
    </location>
</feature>
<feature type="domain" description="Major facilitator superfamily (MFS) profile" evidence="7">
    <location>
        <begin position="62"/>
        <end position="482"/>
    </location>
</feature>
<feature type="transmembrane region" description="Helical" evidence="6">
    <location>
        <begin position="128"/>
        <end position="147"/>
    </location>
</feature>
<comment type="subcellular location">
    <subcellularLocation>
        <location evidence="1">Membrane</location>
        <topology evidence="1">Multi-pass membrane protein</topology>
    </subcellularLocation>
</comment>
<feature type="transmembrane region" description="Helical" evidence="6">
    <location>
        <begin position="394"/>
        <end position="418"/>
    </location>
</feature>
<keyword evidence="3 6" id="KW-0812">Transmembrane</keyword>
<feature type="transmembrane region" description="Helical" evidence="6">
    <location>
        <begin position="453"/>
        <end position="477"/>
    </location>
</feature>
<keyword evidence="2" id="KW-0813">Transport</keyword>
<dbReference type="InterPro" id="IPR011701">
    <property type="entry name" value="MFS"/>
</dbReference>
<dbReference type="PANTHER" id="PTHR23502">
    <property type="entry name" value="MAJOR FACILITATOR SUPERFAMILY"/>
    <property type="match status" value="1"/>
</dbReference>
<feature type="transmembrane region" description="Helical" evidence="6">
    <location>
        <begin position="318"/>
        <end position="343"/>
    </location>
</feature>
<dbReference type="AlphaFoldDB" id="A0AAD5PH42"/>
<comment type="caution">
    <text evidence="8">The sequence shown here is derived from an EMBL/GenBank/DDBJ whole genome shotgun (WGS) entry which is preliminary data.</text>
</comment>
<evidence type="ECO:0000256" key="6">
    <source>
        <dbReference type="SAM" id="Phobius"/>
    </source>
</evidence>
<feature type="transmembrane region" description="Helical" evidence="6">
    <location>
        <begin position="186"/>
        <end position="211"/>
    </location>
</feature>
<dbReference type="PANTHER" id="PTHR23502:SF132">
    <property type="entry name" value="POLYAMINE TRANSPORTER 2-RELATED"/>
    <property type="match status" value="1"/>
</dbReference>